<feature type="domain" description="Bromo" evidence="10">
    <location>
        <begin position="155"/>
        <end position="232"/>
    </location>
</feature>
<dbReference type="PROSITE" id="PS00633">
    <property type="entry name" value="BROMODOMAIN_1"/>
    <property type="match status" value="1"/>
</dbReference>
<protein>
    <submittedName>
        <fullName evidence="11">Chromatin structure-remodeling complex subunit</fullName>
    </submittedName>
</protein>
<name>A0AA91Q2M6_CLALS</name>
<dbReference type="EMBL" id="LYUB02000004">
    <property type="protein sequence ID" value="OVF09642.1"/>
    <property type="molecule type" value="Genomic_DNA"/>
</dbReference>
<evidence type="ECO:0000259" key="10">
    <source>
        <dbReference type="PROSITE" id="PS50014"/>
    </source>
</evidence>
<dbReference type="SMART" id="SM00297">
    <property type="entry name" value="BROMO"/>
    <property type="match status" value="2"/>
</dbReference>
<dbReference type="Gene3D" id="1.20.920.10">
    <property type="entry name" value="Bromodomain-like"/>
    <property type="match status" value="2"/>
</dbReference>
<proteinExistence type="predicted"/>
<evidence type="ECO:0000313" key="12">
    <source>
        <dbReference type="Proteomes" id="UP000195602"/>
    </source>
</evidence>
<evidence type="ECO:0000256" key="4">
    <source>
        <dbReference type="ARBA" id="ARBA00023015"/>
    </source>
</evidence>
<evidence type="ECO:0000256" key="5">
    <source>
        <dbReference type="ARBA" id="ARBA00023117"/>
    </source>
</evidence>
<dbReference type="SUPFAM" id="SSF47370">
    <property type="entry name" value="Bromodomain"/>
    <property type="match status" value="2"/>
</dbReference>
<evidence type="ECO:0000313" key="11">
    <source>
        <dbReference type="EMBL" id="OVF09642.1"/>
    </source>
</evidence>
<dbReference type="PROSITE" id="PS50014">
    <property type="entry name" value="BROMODOMAIN_2"/>
    <property type="match status" value="2"/>
</dbReference>
<feature type="region of interest" description="Disordered" evidence="9">
    <location>
        <begin position="265"/>
        <end position="347"/>
    </location>
</feature>
<evidence type="ECO:0000256" key="3">
    <source>
        <dbReference type="ARBA" id="ARBA00022853"/>
    </source>
</evidence>
<dbReference type="InterPro" id="IPR001487">
    <property type="entry name" value="Bromodomain"/>
</dbReference>
<evidence type="ECO:0000256" key="6">
    <source>
        <dbReference type="ARBA" id="ARBA00023163"/>
    </source>
</evidence>
<dbReference type="GO" id="GO:0003682">
    <property type="term" value="F:chromatin binding"/>
    <property type="evidence" value="ECO:0007669"/>
    <property type="project" value="TreeGrafter"/>
</dbReference>
<dbReference type="InterPro" id="IPR037382">
    <property type="entry name" value="Rsc/polybromo"/>
</dbReference>
<dbReference type="PANTHER" id="PTHR16062">
    <property type="entry name" value="SWI/SNF-RELATED"/>
    <property type="match status" value="1"/>
</dbReference>
<dbReference type="CDD" id="cd04369">
    <property type="entry name" value="Bromodomain"/>
    <property type="match status" value="2"/>
</dbReference>
<accession>A0AA91Q2M6</accession>
<dbReference type="Pfam" id="PF00439">
    <property type="entry name" value="Bromodomain"/>
    <property type="match status" value="2"/>
</dbReference>
<comment type="caution">
    <text evidence="11">The sequence shown here is derived from an EMBL/GenBank/DDBJ whole genome shotgun (WGS) entry which is preliminary data.</text>
</comment>
<dbReference type="InterPro" id="IPR036427">
    <property type="entry name" value="Bromodomain-like_sf"/>
</dbReference>
<feature type="region of interest" description="Disordered" evidence="9">
    <location>
        <begin position="1"/>
        <end position="23"/>
    </location>
</feature>
<dbReference type="GO" id="GO:0016586">
    <property type="term" value="C:RSC-type complex"/>
    <property type="evidence" value="ECO:0007669"/>
    <property type="project" value="InterPro"/>
</dbReference>
<dbReference type="Proteomes" id="UP000195602">
    <property type="component" value="Unassembled WGS sequence"/>
</dbReference>
<keyword evidence="6" id="KW-0804">Transcription</keyword>
<dbReference type="GO" id="GO:0006368">
    <property type="term" value="P:transcription elongation by RNA polymerase II"/>
    <property type="evidence" value="ECO:0007669"/>
    <property type="project" value="TreeGrafter"/>
</dbReference>
<feature type="compositionally biased region" description="Acidic residues" evidence="9">
    <location>
        <begin position="312"/>
        <end position="324"/>
    </location>
</feature>
<dbReference type="InterPro" id="IPR018359">
    <property type="entry name" value="Bromodomain_CS"/>
</dbReference>
<evidence type="ECO:0000256" key="7">
    <source>
        <dbReference type="ARBA" id="ARBA00023242"/>
    </source>
</evidence>
<organism evidence="11 12">
    <name type="scientific">Clavispora lusitaniae</name>
    <name type="common">Candida lusitaniae</name>
    <dbReference type="NCBI Taxonomy" id="36911"/>
    <lineage>
        <taxon>Eukaryota</taxon>
        <taxon>Fungi</taxon>
        <taxon>Dikarya</taxon>
        <taxon>Ascomycota</taxon>
        <taxon>Saccharomycotina</taxon>
        <taxon>Pichiomycetes</taxon>
        <taxon>Metschnikowiaceae</taxon>
        <taxon>Clavispora</taxon>
    </lineage>
</organism>
<comment type="subcellular location">
    <subcellularLocation>
        <location evidence="1">Nucleus</location>
    </subcellularLocation>
</comment>
<evidence type="ECO:0000256" key="8">
    <source>
        <dbReference type="PROSITE-ProRule" id="PRU00035"/>
    </source>
</evidence>
<reference evidence="11 12" key="1">
    <citation type="submission" date="2017-04" db="EMBL/GenBank/DDBJ databases">
        <title>Draft genome of the yeast Clavispora lusitaniae type strain CBS 6936.</title>
        <authorList>
            <person name="Durrens P."/>
            <person name="Klopp C."/>
            <person name="Biteau N."/>
            <person name="Fitton-Ouhabi V."/>
            <person name="Dementhon K."/>
            <person name="Accoceberry I."/>
            <person name="Sherman D.J."/>
            <person name="Noel T."/>
        </authorList>
    </citation>
    <scope>NUCLEOTIDE SEQUENCE [LARGE SCALE GENOMIC DNA]</scope>
    <source>
        <strain evidence="11 12">CBS 6936</strain>
    </source>
</reference>
<dbReference type="KEGG" id="clus:A9F13_04g01221"/>
<evidence type="ECO:0000256" key="2">
    <source>
        <dbReference type="ARBA" id="ARBA00022737"/>
    </source>
</evidence>
<dbReference type="GO" id="GO:0006338">
    <property type="term" value="P:chromatin remodeling"/>
    <property type="evidence" value="ECO:0007669"/>
    <property type="project" value="InterPro"/>
</dbReference>
<evidence type="ECO:0000256" key="9">
    <source>
        <dbReference type="SAM" id="MobiDB-lite"/>
    </source>
</evidence>
<feature type="domain" description="Bromo" evidence="10">
    <location>
        <begin position="41"/>
        <end position="111"/>
    </location>
</feature>
<dbReference type="PRINTS" id="PR00503">
    <property type="entry name" value="BROMODOMAIN"/>
</dbReference>
<keyword evidence="2" id="KW-0677">Repeat</keyword>
<dbReference type="PANTHER" id="PTHR16062:SF19">
    <property type="entry name" value="PROTEIN POLYBROMO-1"/>
    <property type="match status" value="1"/>
</dbReference>
<sequence length="561" mass="62542">MGRPKRAATSDTSVSKKPKRESSSAFKTILEGLDVLQDDDGTRALVTAFVKLPSKKMYPDYYAMIDEPISLFEIGKKVAKGAYDDAASFLADFQLMYDNAVKYNDSDSWIVQDARKLLQHVEEQVATVDQGEADVDLPQRCIALLDEVIEHEFPGEGVLSGPFVEDVDPDEYPEYYTVIANPTSFNNVKKQLKNGLFSADASVDTNLQAFYDATDLIFRNAQQFNDPSSLIHEDSKKLQELFEDKFQALKSELLGGAKPLKLKIKKEPTKLKLNMPASAPGEPPKKRRGRKPKKLIEEEQRLAALAAQQSREEEEGNEPEDDEPGKDKIDATEVNVMGKSKTTPPSNEVFTRRVSLTSSHTSASSALSAFASQPQLMLSKSQFVKHSLFPTAPVLNVASFFDYQFAPSGFSTKAYSVSLPQEASSSVTFRVSLHELILKLKENDLVDGRGMLKGKAEEDFMCSLFVNEEEVVHGCEISEEVDPVDGRSKVLGLTYDLKLNYGLNVINFELRLSPSLAKNLKREPVHASSDEPAGRHTRNQLQQIKLNWEVEKFTLYVVSYA</sequence>
<keyword evidence="5 8" id="KW-0103">Bromodomain</keyword>
<keyword evidence="3" id="KW-0156">Chromatin regulator</keyword>
<keyword evidence="4" id="KW-0805">Transcription regulation</keyword>
<dbReference type="AlphaFoldDB" id="A0AA91Q2M6"/>
<gene>
    <name evidence="11" type="ORF">A9F13_04g01221</name>
</gene>
<evidence type="ECO:0000256" key="1">
    <source>
        <dbReference type="ARBA" id="ARBA00004123"/>
    </source>
</evidence>
<keyword evidence="7" id="KW-0539">Nucleus</keyword>